<sequence length="340" mass="37060">MTTTRIPNHPAIVSGLFEPISDSVLPSTLGNQYGLVNTPSFISCSGLKANKLENFQIHLQTNTALTNVLQPDTVYYLSGRLIALNNGATPILTYNHNTLANLIQPVPNTFDFTNWATVTGLGIVTHRQEVTSDDLDVGTSLEVVVTHHDWDSEERCHQKFNVKYVIPGTKYFIKTHAIYQIGREVHIVGRLVDFEMDTHLAVVAVTSVSLTSGHQPVKPNNHPSASSTPSTSGGRQFTTFTPSGPPTTPSISPDKASFTPSTKSNMPPKKSKKVKLAAPEKAKGKAKAISESEAQSDDSSSDTNSEDKEEDELTTTPSPTKRGRPRRDVVKQAARNMKKK</sequence>
<name>A0A0L0VQN8_9BASI</name>
<comment type="caution">
    <text evidence="2">The sequence shown here is derived from an EMBL/GenBank/DDBJ whole genome shotgun (WGS) entry which is preliminary data.</text>
</comment>
<dbReference type="Proteomes" id="UP000054564">
    <property type="component" value="Unassembled WGS sequence"/>
</dbReference>
<feature type="region of interest" description="Disordered" evidence="1">
    <location>
        <begin position="212"/>
        <end position="340"/>
    </location>
</feature>
<dbReference type="EMBL" id="AJIL01000029">
    <property type="protein sequence ID" value="KNF01586.1"/>
    <property type="molecule type" value="Genomic_DNA"/>
</dbReference>
<evidence type="ECO:0000256" key="1">
    <source>
        <dbReference type="SAM" id="MobiDB-lite"/>
    </source>
</evidence>
<evidence type="ECO:0000313" key="3">
    <source>
        <dbReference type="Proteomes" id="UP000054564"/>
    </source>
</evidence>
<feature type="compositionally biased region" description="Low complexity" evidence="1">
    <location>
        <begin position="223"/>
        <end position="242"/>
    </location>
</feature>
<protein>
    <submittedName>
        <fullName evidence="2">Uncharacterized protein</fullName>
    </submittedName>
</protein>
<proteinExistence type="predicted"/>
<dbReference type="AlphaFoldDB" id="A0A0L0VQN8"/>
<evidence type="ECO:0000313" key="2">
    <source>
        <dbReference type="EMBL" id="KNF01586.1"/>
    </source>
</evidence>
<keyword evidence="3" id="KW-1185">Reference proteome</keyword>
<dbReference type="OrthoDB" id="2505029at2759"/>
<organism evidence="2 3">
    <name type="scientific">Puccinia striiformis f. sp. tritici PST-78</name>
    <dbReference type="NCBI Taxonomy" id="1165861"/>
    <lineage>
        <taxon>Eukaryota</taxon>
        <taxon>Fungi</taxon>
        <taxon>Dikarya</taxon>
        <taxon>Basidiomycota</taxon>
        <taxon>Pucciniomycotina</taxon>
        <taxon>Pucciniomycetes</taxon>
        <taxon>Pucciniales</taxon>
        <taxon>Pucciniaceae</taxon>
        <taxon>Puccinia</taxon>
    </lineage>
</organism>
<reference evidence="3" key="1">
    <citation type="submission" date="2014-03" db="EMBL/GenBank/DDBJ databases">
        <title>The Genome Sequence of Puccinia striiformis f. sp. tritici PST-78.</title>
        <authorList>
            <consortium name="The Broad Institute Genome Sequencing Platform"/>
            <person name="Cuomo C."/>
            <person name="Hulbert S."/>
            <person name="Chen X."/>
            <person name="Walker B."/>
            <person name="Young S.K."/>
            <person name="Zeng Q."/>
            <person name="Gargeya S."/>
            <person name="Fitzgerald M."/>
            <person name="Haas B."/>
            <person name="Abouelleil A."/>
            <person name="Alvarado L."/>
            <person name="Arachchi H.M."/>
            <person name="Berlin A.M."/>
            <person name="Chapman S.B."/>
            <person name="Goldberg J."/>
            <person name="Griggs A."/>
            <person name="Gujja S."/>
            <person name="Hansen M."/>
            <person name="Howarth C."/>
            <person name="Imamovic A."/>
            <person name="Larimer J."/>
            <person name="McCowan C."/>
            <person name="Montmayeur A."/>
            <person name="Murphy C."/>
            <person name="Neiman D."/>
            <person name="Pearson M."/>
            <person name="Priest M."/>
            <person name="Roberts A."/>
            <person name="Saif S."/>
            <person name="Shea T."/>
            <person name="Sisk P."/>
            <person name="Sykes S."/>
            <person name="Wortman J."/>
            <person name="Nusbaum C."/>
            <person name="Birren B."/>
        </authorList>
    </citation>
    <scope>NUCLEOTIDE SEQUENCE [LARGE SCALE GENOMIC DNA]</scope>
    <source>
        <strain evidence="3">race PST-78</strain>
    </source>
</reference>
<gene>
    <name evidence="2" type="ORF">PSTG_05364</name>
</gene>
<accession>A0A0L0VQN8</accession>